<keyword evidence="2" id="KW-1185">Reference proteome</keyword>
<reference evidence="1" key="1">
    <citation type="journal article" date="2022" name="Plant J.">
        <title>Strategies of tolerance reflected in two North American maple genomes.</title>
        <authorList>
            <person name="McEvoy S.L."/>
            <person name="Sezen U.U."/>
            <person name="Trouern-Trend A."/>
            <person name="McMahon S.M."/>
            <person name="Schaberg P.G."/>
            <person name="Yang J."/>
            <person name="Wegrzyn J.L."/>
            <person name="Swenson N.G."/>
        </authorList>
    </citation>
    <scope>NUCLEOTIDE SEQUENCE</scope>
    <source>
        <strain evidence="1">91603</strain>
    </source>
</reference>
<reference evidence="1" key="2">
    <citation type="submission" date="2023-02" db="EMBL/GenBank/DDBJ databases">
        <authorList>
            <person name="Swenson N.G."/>
            <person name="Wegrzyn J.L."/>
            <person name="Mcevoy S.L."/>
        </authorList>
    </citation>
    <scope>NUCLEOTIDE SEQUENCE</scope>
    <source>
        <strain evidence="1">91603</strain>
        <tissue evidence="1">Leaf</tissue>
    </source>
</reference>
<accession>A0AAD5J9I5</accession>
<name>A0AAD5J9I5_ACENE</name>
<gene>
    <name evidence="1" type="ORF">LWI28_014052</name>
</gene>
<organism evidence="1 2">
    <name type="scientific">Acer negundo</name>
    <name type="common">Box elder</name>
    <dbReference type="NCBI Taxonomy" id="4023"/>
    <lineage>
        <taxon>Eukaryota</taxon>
        <taxon>Viridiplantae</taxon>
        <taxon>Streptophyta</taxon>
        <taxon>Embryophyta</taxon>
        <taxon>Tracheophyta</taxon>
        <taxon>Spermatophyta</taxon>
        <taxon>Magnoliopsida</taxon>
        <taxon>eudicotyledons</taxon>
        <taxon>Gunneridae</taxon>
        <taxon>Pentapetalae</taxon>
        <taxon>rosids</taxon>
        <taxon>malvids</taxon>
        <taxon>Sapindales</taxon>
        <taxon>Sapindaceae</taxon>
        <taxon>Hippocastanoideae</taxon>
        <taxon>Acereae</taxon>
        <taxon>Acer</taxon>
    </lineage>
</organism>
<dbReference type="Proteomes" id="UP001064489">
    <property type="component" value="Chromosome 6"/>
</dbReference>
<comment type="caution">
    <text evidence="1">The sequence shown here is derived from an EMBL/GenBank/DDBJ whole genome shotgun (WGS) entry which is preliminary data.</text>
</comment>
<sequence>MMATTGGDKVSGGGAEIRGLDEVAVEVVADVWRRRLRRCEAGFVGGHGEAAADELEDVVVVVGAEGDLKIDGIWLPLLVC</sequence>
<proteinExistence type="predicted"/>
<evidence type="ECO:0000313" key="2">
    <source>
        <dbReference type="Proteomes" id="UP001064489"/>
    </source>
</evidence>
<dbReference type="AlphaFoldDB" id="A0AAD5J9I5"/>
<evidence type="ECO:0000313" key="1">
    <source>
        <dbReference type="EMBL" id="KAI9191825.1"/>
    </source>
</evidence>
<protein>
    <submittedName>
        <fullName evidence="1">Uncharacterized protein</fullName>
    </submittedName>
</protein>
<dbReference type="EMBL" id="JAJSOW010000004">
    <property type="protein sequence ID" value="KAI9191825.1"/>
    <property type="molecule type" value="Genomic_DNA"/>
</dbReference>